<dbReference type="PANTHER" id="PTHR22753">
    <property type="entry name" value="TRANSMEMBRANE PROTEIN 68"/>
    <property type="match status" value="1"/>
</dbReference>
<gene>
    <name evidence="2" type="ORF">SAMN05216296_0504</name>
</gene>
<dbReference type="Pfam" id="PF01553">
    <property type="entry name" value="Acyltransferase"/>
    <property type="match status" value="1"/>
</dbReference>
<dbReference type="PANTHER" id="PTHR22753:SF48">
    <property type="entry name" value="PHOSPHOLIPID_GLYCEROL ACYLTRANSFERASE DOMAIN-CONTAINING PROTEIN"/>
    <property type="match status" value="1"/>
</dbReference>
<evidence type="ECO:0000259" key="1">
    <source>
        <dbReference type="SMART" id="SM00563"/>
    </source>
</evidence>
<keyword evidence="2" id="KW-0808">Transferase</keyword>
<dbReference type="RefSeq" id="WP_090192935.1">
    <property type="nucleotide sequence ID" value="NZ_LT629785.1"/>
</dbReference>
<dbReference type="InterPro" id="IPR002123">
    <property type="entry name" value="Plipid/glycerol_acylTrfase"/>
</dbReference>
<dbReference type="GO" id="GO:0016020">
    <property type="term" value="C:membrane"/>
    <property type="evidence" value="ECO:0007669"/>
    <property type="project" value="TreeGrafter"/>
</dbReference>
<dbReference type="GO" id="GO:0016746">
    <property type="term" value="F:acyltransferase activity"/>
    <property type="evidence" value="ECO:0007669"/>
    <property type="project" value="UniProtKB-KW"/>
</dbReference>
<evidence type="ECO:0000313" key="2">
    <source>
        <dbReference type="EMBL" id="SDT91279.1"/>
    </source>
</evidence>
<keyword evidence="2" id="KW-0012">Acyltransferase</keyword>
<evidence type="ECO:0000313" key="3">
    <source>
        <dbReference type="Proteomes" id="UP000243232"/>
    </source>
</evidence>
<feature type="domain" description="Phospholipid/glycerol acyltransferase" evidence="1">
    <location>
        <begin position="52"/>
        <end position="169"/>
    </location>
</feature>
<keyword evidence="3" id="KW-1185">Reference proteome</keyword>
<dbReference type="CDD" id="cd07987">
    <property type="entry name" value="LPLAT_MGAT-like"/>
    <property type="match status" value="1"/>
</dbReference>
<proteinExistence type="predicted"/>
<reference evidence="3" key="1">
    <citation type="submission" date="2016-10" db="EMBL/GenBank/DDBJ databases">
        <authorList>
            <person name="Varghese N."/>
            <person name="Submissions S."/>
        </authorList>
    </citation>
    <scope>NUCLEOTIDE SEQUENCE [LARGE SCALE GENOMIC DNA]</scope>
    <source>
        <strain evidence="3">DSM 17875</strain>
    </source>
</reference>
<sequence length="290" mass="32737">MHKSDAALPDIPGVTDFQPPAVKSMQRTLRVANAYFKPQFFGLDQLDLSKPALWVGNHTLYGLLDVPLMNEHLYREHAVFLRGLGDRGHFAVPGWSKLLVSAGMVLGTPENCAALMQTGQHVLVFPGGGREVMRRKGEDYQLIWKKRTGFARMAIEHGYDIIPFGSLGADENFDILLDANDVSSSKLWKLLDGYLKLSERTRNGDMIPPLARGIGLSVMPRPQRYYFGFGKRIATARLRGKADDAQRVWVLREKVAKAIEEQLQMLTAYRAEDRTQNWSALRRFLAPVRK</sequence>
<dbReference type="EMBL" id="LT629785">
    <property type="protein sequence ID" value="SDT91279.1"/>
    <property type="molecule type" value="Genomic_DNA"/>
</dbReference>
<dbReference type="STRING" id="364197.SAMN05216296_0504"/>
<accession>A0A1H2E8H2</accession>
<protein>
    <submittedName>
        <fullName evidence="2">Acyltransferase</fullName>
    </submittedName>
</protein>
<organism evidence="2 3">
    <name type="scientific">Pseudomonas pohangensis</name>
    <dbReference type="NCBI Taxonomy" id="364197"/>
    <lineage>
        <taxon>Bacteria</taxon>
        <taxon>Pseudomonadati</taxon>
        <taxon>Pseudomonadota</taxon>
        <taxon>Gammaproteobacteria</taxon>
        <taxon>Pseudomonadales</taxon>
        <taxon>Pseudomonadaceae</taxon>
        <taxon>Pseudomonas</taxon>
    </lineage>
</organism>
<dbReference type="SUPFAM" id="SSF69593">
    <property type="entry name" value="Glycerol-3-phosphate (1)-acyltransferase"/>
    <property type="match status" value="1"/>
</dbReference>
<dbReference type="Proteomes" id="UP000243232">
    <property type="component" value="Chromosome I"/>
</dbReference>
<dbReference type="SMART" id="SM00563">
    <property type="entry name" value="PlsC"/>
    <property type="match status" value="1"/>
</dbReference>
<dbReference type="AlphaFoldDB" id="A0A1H2E8H2"/>
<name>A0A1H2E8H2_9PSED</name>
<dbReference type="OrthoDB" id="5496738at2"/>